<dbReference type="STRING" id="106004.A0A1Y2ECW6"/>
<dbReference type="Pfam" id="PF13515">
    <property type="entry name" value="FUSC_2"/>
    <property type="match status" value="1"/>
</dbReference>
<protein>
    <recommendedName>
        <fullName evidence="14">ER transporter 6TM N-terminal domain-containing protein</fullName>
    </recommendedName>
</protein>
<feature type="compositionally biased region" description="Basic residues" evidence="7">
    <location>
        <begin position="1"/>
        <end position="11"/>
    </location>
</feature>
<feature type="region of interest" description="Disordered" evidence="7">
    <location>
        <begin position="1"/>
        <end position="134"/>
    </location>
</feature>
<feature type="compositionally biased region" description="Low complexity" evidence="7">
    <location>
        <begin position="490"/>
        <end position="501"/>
    </location>
</feature>
<evidence type="ECO:0000259" key="11">
    <source>
        <dbReference type="Pfam" id="PF13515"/>
    </source>
</evidence>
<feature type="transmembrane region" description="Helical" evidence="8">
    <location>
        <begin position="335"/>
        <end position="359"/>
    </location>
</feature>
<feature type="transmembrane region" description="Helical" evidence="8">
    <location>
        <begin position="211"/>
        <end position="234"/>
    </location>
</feature>
<evidence type="ECO:0000256" key="3">
    <source>
        <dbReference type="ARBA" id="ARBA00022692"/>
    </source>
</evidence>
<evidence type="ECO:0000256" key="6">
    <source>
        <dbReference type="SAM" id="Coils"/>
    </source>
</evidence>
<evidence type="ECO:0000256" key="5">
    <source>
        <dbReference type="ARBA" id="ARBA00023136"/>
    </source>
</evidence>
<keyword evidence="6" id="KW-0175">Coiled coil</keyword>
<feature type="transmembrane region" description="Helical" evidence="8">
    <location>
        <begin position="182"/>
        <end position="204"/>
    </location>
</feature>
<dbReference type="OrthoDB" id="2274698at2759"/>
<dbReference type="PANTHER" id="PTHR37994">
    <property type="entry name" value="ARAE_2_N DOMAIN-CONTAINING PROTEIN-RELATED"/>
    <property type="match status" value="1"/>
</dbReference>
<dbReference type="EMBL" id="MCGR01000056">
    <property type="protein sequence ID" value="ORY69419.1"/>
    <property type="molecule type" value="Genomic_DNA"/>
</dbReference>
<dbReference type="PANTHER" id="PTHR37994:SF1">
    <property type="entry name" value="ER TRANSPORTER 6TM N-TERMINAL DOMAIN-CONTAINING PROTEIN"/>
    <property type="match status" value="1"/>
</dbReference>
<evidence type="ECO:0000259" key="9">
    <source>
        <dbReference type="Pfam" id="PF10334"/>
    </source>
</evidence>
<evidence type="ECO:0000259" key="10">
    <source>
        <dbReference type="Pfam" id="PF10337"/>
    </source>
</evidence>
<gene>
    <name evidence="12" type="ORF">BCR35DRAFT_307980</name>
</gene>
<dbReference type="InterPro" id="IPR018820">
    <property type="entry name" value="BRE4-related_DUF2421"/>
</dbReference>
<dbReference type="Proteomes" id="UP000193467">
    <property type="component" value="Unassembled WGS sequence"/>
</dbReference>
<keyword evidence="3 8" id="KW-0812">Transmembrane</keyword>
<comment type="subcellular location">
    <subcellularLocation>
        <location evidence="1">Membrane</location>
        <topology evidence="1">Multi-pass membrane protein</topology>
    </subcellularLocation>
</comment>
<dbReference type="PROSITE" id="PS00605">
    <property type="entry name" value="ATPASE_C"/>
    <property type="match status" value="1"/>
</dbReference>
<feature type="compositionally biased region" description="Basic and acidic residues" evidence="7">
    <location>
        <begin position="508"/>
        <end position="526"/>
    </location>
</feature>
<evidence type="ECO:0000313" key="13">
    <source>
        <dbReference type="Proteomes" id="UP000193467"/>
    </source>
</evidence>
<evidence type="ECO:0000256" key="7">
    <source>
        <dbReference type="SAM" id="MobiDB-lite"/>
    </source>
</evidence>
<feature type="domain" description="DUF2421" evidence="9">
    <location>
        <begin position="1068"/>
        <end position="1278"/>
    </location>
</feature>
<dbReference type="GO" id="GO:0016020">
    <property type="term" value="C:membrane"/>
    <property type="evidence" value="ECO:0007669"/>
    <property type="project" value="UniProtKB-SubCell"/>
</dbReference>
<dbReference type="InParanoid" id="A0A1Y2ECW6"/>
<organism evidence="12 13">
    <name type="scientific">Leucosporidium creatinivorum</name>
    <dbReference type="NCBI Taxonomy" id="106004"/>
    <lineage>
        <taxon>Eukaryota</taxon>
        <taxon>Fungi</taxon>
        <taxon>Dikarya</taxon>
        <taxon>Basidiomycota</taxon>
        <taxon>Pucciniomycotina</taxon>
        <taxon>Microbotryomycetes</taxon>
        <taxon>Leucosporidiales</taxon>
        <taxon>Leucosporidium</taxon>
    </lineage>
</organism>
<feature type="region of interest" description="Disordered" evidence="7">
    <location>
        <begin position="1288"/>
        <end position="1309"/>
    </location>
</feature>
<dbReference type="Pfam" id="PF10334">
    <property type="entry name" value="BRE4"/>
    <property type="match status" value="1"/>
</dbReference>
<dbReference type="InterPro" id="IPR018823">
    <property type="entry name" value="ArAE_2_N"/>
</dbReference>
<evidence type="ECO:0008006" key="14">
    <source>
        <dbReference type="Google" id="ProtNLM"/>
    </source>
</evidence>
<evidence type="ECO:0000256" key="2">
    <source>
        <dbReference type="ARBA" id="ARBA00006704"/>
    </source>
</evidence>
<name>A0A1Y2ECW6_9BASI</name>
<evidence type="ECO:0000313" key="12">
    <source>
        <dbReference type="EMBL" id="ORY69419.1"/>
    </source>
</evidence>
<evidence type="ECO:0000256" key="4">
    <source>
        <dbReference type="ARBA" id="ARBA00022989"/>
    </source>
</evidence>
<feature type="compositionally biased region" description="Basic and acidic residues" evidence="7">
    <location>
        <begin position="43"/>
        <end position="59"/>
    </location>
</feature>
<dbReference type="InterPro" id="IPR049453">
    <property type="entry name" value="Memb_transporter_dom"/>
</dbReference>
<feature type="compositionally biased region" description="Basic residues" evidence="7">
    <location>
        <begin position="617"/>
        <end position="637"/>
    </location>
</feature>
<feature type="region of interest" description="Disordered" evidence="7">
    <location>
        <begin position="547"/>
        <end position="643"/>
    </location>
</feature>
<dbReference type="Pfam" id="PF10337">
    <property type="entry name" value="ArAE_2_N"/>
    <property type="match status" value="1"/>
</dbReference>
<feature type="compositionally biased region" description="Polar residues" evidence="7">
    <location>
        <begin position="84"/>
        <end position="96"/>
    </location>
</feature>
<feature type="transmembrane region" description="Helical" evidence="8">
    <location>
        <begin position="311"/>
        <end position="329"/>
    </location>
</feature>
<evidence type="ECO:0000256" key="1">
    <source>
        <dbReference type="ARBA" id="ARBA00004141"/>
    </source>
</evidence>
<feature type="domain" description="Putative ER transporter 6TM N-terminal" evidence="10">
    <location>
        <begin position="150"/>
        <end position="468"/>
    </location>
</feature>
<feature type="region of interest" description="Disordered" evidence="7">
    <location>
        <begin position="489"/>
        <end position="533"/>
    </location>
</feature>
<feature type="transmembrane region" description="Helical" evidence="8">
    <location>
        <begin position="958"/>
        <end position="978"/>
    </location>
</feature>
<sequence length="1309" mass="144202">MSSRSRGRHPRFTIDDDEGHDSESEGPPAIVINDEGEAVAGEQTEKSEKERGIERRDATEGNEGAPLALGRVKGTVGASEEKTTSNGHSPESSNLPAATEKKEDRYPPEPSPQPSPSRSNSHEEPAQPAAKAELSSPSFLHKLLPPLLSSKLNWKGIRPALRASVAAWCGLILILHPKSQAVLGQASFLCLIVSIISPAALPIASALETSFFQFVLVASAWAWSCTALAIAHAARSRYKFTQSEFTAFAAAKFADSGLSGSALSTEIQKDIFNGAYLEPASSAVCGIFLGVGVGSLLWLRGWTGPGPMTFGVIFAIILINISLTTAVLFPCPFYSVGWIFFLPFTCQQAINIACTFFVFPETLAHQFADRLIATLEPLQTVIQLQQGMLDANPRTDDWLEFKKIKAQTTAAMGGVALLGASEANLTREISYARVSGKDLTKILNSMRVLVTRTTGFVRFYEIVEQHLHRGYADGKGGPVADQLVVHLGRSRPTSPEHTPSSTRPPSPTREHRDSPRDSPRKDHHGAADAQAADPDALSDALLRASVNAHRHAEASHSPLAPTPTRAALSRGHSTPGLASRNSSSASLADLAEEGGHPRASTELDLRHSHSGHGDHHHDRHSSKRRSRSHHRHHHGKSSSHISLPSLLHDVLHANIDVPKPVGVMESQRYMDLEDYLHNPRDEEHIEEIISLLSTASRDLIAALDKTVGHLITVIHRLKSTERTFRIRIHNEDLAAYERAVARSQAQLEDLEQAFEAYRNVKRLEVVTPFASLFDPFAALGENGVVGRDFAAPSHRGLYWAFSYQASLLAWSEGLMEVFRATIQVEKKRRKPRIWTPEWAKFQWGNPHGGEEAAFEDENPDDLEKLNPHSFSAARNPDFRPPKSTRHVVGIAIYDAIQIFSRKDVLFGVKLAIIMGLVSMPAYFASTSYFFYRERGLWVIIMAAITSTQYVGDTTFGFVVRIVGTFVGAVIGLLVWSIAAQNGTGNPFAVAAVMAVVLPCILFYRIHWQPIMSAILPSVTIMLVVGYSWQNAHQPALSSVGWGWDIAWRRFVCVTIGISVAFIAAYLPPKVTQKGTVRRTYSKVIGQLGSVTCQILSFANLKEDGAKAPRQIIANLTTLRAKVAKTNARKGMIKWEVSLRGPWPEEHYNALQNLQMELLDLLGQLFGVFAALDSKWTKALLHRSQFSNPHFLGDMLNAFQLISTALEHGTSLPMMYNPLLERFLKSPETEQAHRPYAFDVVLGETEVDGLPTHVNLETICSLDYLRFSCGISQCYAIVNAHRPTDVRREISRRRELPPLRTRATPPSPRS</sequence>
<feature type="transmembrane region" description="Helical" evidence="8">
    <location>
        <begin position="984"/>
        <end position="1003"/>
    </location>
</feature>
<evidence type="ECO:0000256" key="8">
    <source>
        <dbReference type="SAM" id="Phobius"/>
    </source>
</evidence>
<feature type="transmembrane region" description="Helical" evidence="8">
    <location>
        <begin position="280"/>
        <end position="299"/>
    </location>
</feature>
<feature type="transmembrane region" description="Helical" evidence="8">
    <location>
        <begin position="1010"/>
        <end position="1028"/>
    </location>
</feature>
<feature type="transmembrane region" description="Helical" evidence="8">
    <location>
        <begin position="1048"/>
        <end position="1068"/>
    </location>
</feature>
<feature type="compositionally biased region" description="Basic and acidic residues" evidence="7">
    <location>
        <begin position="593"/>
        <end position="616"/>
    </location>
</feature>
<comment type="caution">
    <text evidence="12">The sequence shown here is derived from an EMBL/GenBank/DDBJ whole genome shotgun (WGS) entry which is preliminary data.</text>
</comment>
<reference evidence="12 13" key="1">
    <citation type="submission" date="2016-07" db="EMBL/GenBank/DDBJ databases">
        <title>Pervasive Adenine N6-methylation of Active Genes in Fungi.</title>
        <authorList>
            <consortium name="DOE Joint Genome Institute"/>
            <person name="Mondo S.J."/>
            <person name="Dannebaum R.O."/>
            <person name="Kuo R.C."/>
            <person name="Labutti K."/>
            <person name="Haridas S."/>
            <person name="Kuo A."/>
            <person name="Salamov A."/>
            <person name="Ahrendt S.R."/>
            <person name="Lipzen A."/>
            <person name="Sullivan W."/>
            <person name="Andreopoulos W.B."/>
            <person name="Clum A."/>
            <person name="Lindquist E."/>
            <person name="Daum C."/>
            <person name="Ramamoorthy G.K."/>
            <person name="Gryganskyi A."/>
            <person name="Culley D."/>
            <person name="Magnuson J.K."/>
            <person name="James T.Y."/>
            <person name="O'Malley M.A."/>
            <person name="Stajich J.E."/>
            <person name="Spatafora J.W."/>
            <person name="Visel A."/>
            <person name="Grigoriev I.V."/>
        </authorList>
    </citation>
    <scope>NUCLEOTIDE SEQUENCE [LARGE SCALE GENOMIC DNA]</scope>
    <source>
        <strain evidence="12 13">62-1032</strain>
    </source>
</reference>
<accession>A0A1Y2ECW6</accession>
<proteinExistence type="inferred from homology"/>
<feature type="domain" description="Integral membrane bound transporter" evidence="11">
    <location>
        <begin position="927"/>
        <end position="1062"/>
    </location>
</feature>
<feature type="transmembrane region" description="Helical" evidence="8">
    <location>
        <begin position="904"/>
        <end position="923"/>
    </location>
</feature>
<keyword evidence="13" id="KW-1185">Reference proteome</keyword>
<keyword evidence="4 8" id="KW-1133">Transmembrane helix</keyword>
<keyword evidence="5 8" id="KW-0472">Membrane</keyword>
<comment type="similarity">
    <text evidence="2">Belongs to the ATPase C chain family.</text>
</comment>
<feature type="coiled-coil region" evidence="6">
    <location>
        <begin position="726"/>
        <end position="760"/>
    </location>
</feature>
<feature type="compositionally biased region" description="Low complexity" evidence="7">
    <location>
        <begin position="577"/>
        <end position="589"/>
    </location>
</feature>
<dbReference type="InterPro" id="IPR020537">
    <property type="entry name" value="ATP_synth_F0_csu_DDCD_BS"/>
</dbReference>